<dbReference type="GO" id="GO:0016020">
    <property type="term" value="C:membrane"/>
    <property type="evidence" value="ECO:0007669"/>
    <property type="project" value="GOC"/>
</dbReference>
<feature type="transmembrane region" description="Helical" evidence="3">
    <location>
        <begin position="43"/>
        <end position="62"/>
    </location>
</feature>
<dbReference type="GO" id="GO:0009245">
    <property type="term" value="P:lipid A biosynthetic process"/>
    <property type="evidence" value="ECO:0007669"/>
    <property type="project" value="TreeGrafter"/>
</dbReference>
<dbReference type="InterPro" id="IPR029052">
    <property type="entry name" value="Metallo-depent_PP-like"/>
</dbReference>
<dbReference type="SUPFAM" id="SSF56300">
    <property type="entry name" value="Metallo-dependent phosphatases"/>
    <property type="match status" value="1"/>
</dbReference>
<evidence type="ECO:0000259" key="4">
    <source>
        <dbReference type="Pfam" id="PF00149"/>
    </source>
</evidence>
<comment type="caution">
    <text evidence="5">The sequence shown here is derived from an EMBL/GenBank/DDBJ whole genome shotgun (WGS) entry which is preliminary data.</text>
</comment>
<evidence type="ECO:0000256" key="2">
    <source>
        <dbReference type="ARBA" id="ARBA00022801"/>
    </source>
</evidence>
<dbReference type="Pfam" id="PF00149">
    <property type="entry name" value="Metallophos"/>
    <property type="match status" value="1"/>
</dbReference>
<dbReference type="InterPro" id="IPR004843">
    <property type="entry name" value="Calcineurin-like_PHP"/>
</dbReference>
<keyword evidence="6" id="KW-1185">Reference proteome</keyword>
<organism evidence="5 6">
    <name type="scientific">Siphonobacter curvatus</name>
    <dbReference type="NCBI Taxonomy" id="2094562"/>
    <lineage>
        <taxon>Bacteria</taxon>
        <taxon>Pseudomonadati</taxon>
        <taxon>Bacteroidota</taxon>
        <taxon>Cytophagia</taxon>
        <taxon>Cytophagales</taxon>
        <taxon>Cytophagaceae</taxon>
        <taxon>Siphonobacter</taxon>
    </lineage>
</organism>
<sequence length="436" mass="49008">MNRSLTLIITLAVLLVVDWYGFQAVKAATQQASPGWQRFARLLYWSFPVVALLMFALSATLGSDFWGRFKILRGFLFSYILIGYLGKIFMVPFLLLDDLSRAFRWVISHFNSSSTVDTPIVANAPDAAAPAPTAQLRNPDTISRSEFLAKSALVASAVPAIAFTYGIVSGAHDYRIRRVPLVLKNLPKQFDGLRIAQISDIHSGSFFNKTAVKGGIEMLLREKPDMVFFTGDLVNDRAIEVKDYKDVFDKVKAPLGVFSTLGNHDYGDYAAWNSAQEKRQNLLDLERVHREMGYDLLLDEHRFLEMGGEKLAIIGIQNWGTGGFAQYGNLKKAAAGTEEAPVKLLLSHDPSHWDAQVRPLFPDIDVQFAGHTHGMQFGVETKYFRWSPVQYRYKQWAGLYEQGDQKLYVNRGYGYIGYPGRVGMPPEITIFELKKG</sequence>
<dbReference type="GO" id="GO:0046872">
    <property type="term" value="F:metal ion binding"/>
    <property type="evidence" value="ECO:0007669"/>
    <property type="project" value="UniProtKB-KW"/>
</dbReference>
<evidence type="ECO:0000313" key="5">
    <source>
        <dbReference type="EMBL" id="PQA56380.1"/>
    </source>
</evidence>
<dbReference type="RefSeq" id="WP_104714913.1">
    <property type="nucleotide sequence ID" value="NZ_PTRA01000003.1"/>
</dbReference>
<evidence type="ECO:0000313" key="6">
    <source>
        <dbReference type="Proteomes" id="UP000239590"/>
    </source>
</evidence>
<keyword evidence="3" id="KW-0812">Transmembrane</keyword>
<keyword evidence="2" id="KW-0378">Hydrolase</keyword>
<feature type="domain" description="Calcineurin-like phosphoesterase" evidence="4">
    <location>
        <begin position="193"/>
        <end position="374"/>
    </location>
</feature>
<dbReference type="Proteomes" id="UP000239590">
    <property type="component" value="Unassembled WGS sequence"/>
</dbReference>
<dbReference type="Gene3D" id="3.60.21.10">
    <property type="match status" value="1"/>
</dbReference>
<protein>
    <submittedName>
        <fullName evidence="5">Metallophosphatase</fullName>
    </submittedName>
</protein>
<dbReference type="CDD" id="cd07385">
    <property type="entry name" value="MPP_YkuE_C"/>
    <property type="match status" value="1"/>
</dbReference>
<gene>
    <name evidence="5" type="ORF">C5O19_17515</name>
</gene>
<dbReference type="OrthoDB" id="9780884at2"/>
<dbReference type="AlphaFoldDB" id="A0A2S7IJ10"/>
<dbReference type="InterPro" id="IPR051158">
    <property type="entry name" value="Metallophosphoesterase_sf"/>
</dbReference>
<proteinExistence type="predicted"/>
<accession>A0A2S7IJ10</accession>
<evidence type="ECO:0000256" key="3">
    <source>
        <dbReference type="SAM" id="Phobius"/>
    </source>
</evidence>
<keyword evidence="3" id="KW-0472">Membrane</keyword>
<keyword evidence="3" id="KW-1133">Transmembrane helix</keyword>
<dbReference type="EMBL" id="PTRA01000003">
    <property type="protein sequence ID" value="PQA56380.1"/>
    <property type="molecule type" value="Genomic_DNA"/>
</dbReference>
<dbReference type="PANTHER" id="PTHR31302">
    <property type="entry name" value="TRANSMEMBRANE PROTEIN WITH METALLOPHOSPHOESTERASE DOMAIN-RELATED"/>
    <property type="match status" value="1"/>
</dbReference>
<dbReference type="PANTHER" id="PTHR31302:SF31">
    <property type="entry name" value="PHOSPHODIESTERASE YAEI"/>
    <property type="match status" value="1"/>
</dbReference>
<keyword evidence="1" id="KW-0479">Metal-binding</keyword>
<name>A0A2S7IJ10_9BACT</name>
<dbReference type="GO" id="GO:0008758">
    <property type="term" value="F:UDP-2,3-diacylglucosamine hydrolase activity"/>
    <property type="evidence" value="ECO:0007669"/>
    <property type="project" value="TreeGrafter"/>
</dbReference>
<reference evidence="6" key="1">
    <citation type="submission" date="2018-02" db="EMBL/GenBank/DDBJ databases">
        <title>Genome sequencing of Solimonas sp. HR-BB.</title>
        <authorList>
            <person name="Lee Y."/>
            <person name="Jeon C.O."/>
        </authorList>
    </citation>
    <scope>NUCLEOTIDE SEQUENCE [LARGE SCALE GENOMIC DNA]</scope>
    <source>
        <strain evidence="6">HR-U</strain>
    </source>
</reference>
<evidence type="ECO:0000256" key="1">
    <source>
        <dbReference type="ARBA" id="ARBA00022723"/>
    </source>
</evidence>
<feature type="transmembrane region" description="Helical" evidence="3">
    <location>
        <begin position="74"/>
        <end position="95"/>
    </location>
</feature>